<sequence>MVQLTKLQRNCCQHYVECAPVDEYECDINLSQVKWGTFCTPLLFLADISAALLRFRPDFCK</sequence>
<organism evidence="1 2">
    <name type="scientific">Trichinella patagoniensis</name>
    <dbReference type="NCBI Taxonomy" id="990121"/>
    <lineage>
        <taxon>Eukaryota</taxon>
        <taxon>Metazoa</taxon>
        <taxon>Ecdysozoa</taxon>
        <taxon>Nematoda</taxon>
        <taxon>Enoplea</taxon>
        <taxon>Dorylaimia</taxon>
        <taxon>Trichinellida</taxon>
        <taxon>Trichinellidae</taxon>
        <taxon>Trichinella</taxon>
    </lineage>
</organism>
<comment type="caution">
    <text evidence="1">The sequence shown here is derived from an EMBL/GenBank/DDBJ whole genome shotgun (WGS) entry which is preliminary data.</text>
</comment>
<evidence type="ECO:0000313" key="2">
    <source>
        <dbReference type="Proteomes" id="UP000054783"/>
    </source>
</evidence>
<dbReference type="Proteomes" id="UP000054783">
    <property type="component" value="Unassembled WGS sequence"/>
</dbReference>
<proteinExistence type="predicted"/>
<dbReference type="EMBL" id="JYDQ01000231">
    <property type="protein sequence ID" value="KRY10416.1"/>
    <property type="molecule type" value="Genomic_DNA"/>
</dbReference>
<keyword evidence="2" id="KW-1185">Reference proteome</keyword>
<protein>
    <submittedName>
        <fullName evidence="1">Uncharacterized protein</fullName>
    </submittedName>
</protein>
<reference evidence="1 2" key="1">
    <citation type="submission" date="2015-01" db="EMBL/GenBank/DDBJ databases">
        <title>Evolution of Trichinella species and genotypes.</title>
        <authorList>
            <person name="Korhonen P.K."/>
            <person name="Edoardo P."/>
            <person name="Giuseppe L.R."/>
            <person name="Gasser R.B."/>
        </authorList>
    </citation>
    <scope>NUCLEOTIDE SEQUENCE [LARGE SCALE GENOMIC DNA]</scope>
    <source>
        <strain evidence="1">ISS2496</strain>
    </source>
</reference>
<gene>
    <name evidence="1" type="ORF">T12_11150</name>
</gene>
<name>A0A0V0ZD47_9BILA</name>
<evidence type="ECO:0000313" key="1">
    <source>
        <dbReference type="EMBL" id="KRY10416.1"/>
    </source>
</evidence>
<dbReference type="OrthoDB" id="10389658at2759"/>
<accession>A0A0V0ZD47</accession>
<dbReference type="AlphaFoldDB" id="A0A0V0ZD47"/>